<dbReference type="Proteomes" id="UP001500740">
    <property type="component" value="Unassembled WGS sequence"/>
</dbReference>
<dbReference type="EMBL" id="BAAACZ010000018">
    <property type="protein sequence ID" value="GAA0465719.1"/>
    <property type="molecule type" value="Genomic_DNA"/>
</dbReference>
<dbReference type="InterPro" id="IPR028087">
    <property type="entry name" value="Tad_N"/>
</dbReference>
<sequence>MKNYLNERGNIAIFVLGMLSIIMVMFILVINMASALATKEQSSTTVQQASLAATSVFYEEVSRVIDEYEDETLEGSLLAFFEDFNEKVSDRVDQLSSSGGYTGWSQNEINIEAFNQVLTEELNEPIVRTTLSGLLQDEEVRTSVINEARNTIQRNNGVLDGAVLTVSDNRFYVRAANEFESTSLDSIVGQINENVYQESAGPTIDFLEVIWPSSNTIPLD</sequence>
<keyword evidence="1" id="KW-0472">Membrane</keyword>
<reference evidence="3 4" key="1">
    <citation type="journal article" date="2019" name="Int. J. Syst. Evol. Microbiol.">
        <title>The Global Catalogue of Microorganisms (GCM) 10K type strain sequencing project: providing services to taxonomists for standard genome sequencing and annotation.</title>
        <authorList>
            <consortium name="The Broad Institute Genomics Platform"/>
            <consortium name="The Broad Institute Genome Sequencing Center for Infectious Disease"/>
            <person name="Wu L."/>
            <person name="Ma J."/>
        </authorList>
    </citation>
    <scope>NUCLEOTIDE SEQUENCE [LARGE SCALE GENOMIC DNA]</scope>
    <source>
        <strain evidence="3 4">JCM 14193</strain>
    </source>
</reference>
<feature type="domain" description="Putative Flp pilus-assembly TadG-like N-terminal" evidence="2">
    <location>
        <begin position="9"/>
        <end position="53"/>
    </location>
</feature>
<keyword evidence="1" id="KW-1133">Transmembrane helix</keyword>
<gene>
    <name evidence="3" type="ORF">GCM10008935_21940</name>
</gene>
<evidence type="ECO:0000259" key="2">
    <source>
        <dbReference type="Pfam" id="PF13400"/>
    </source>
</evidence>
<accession>A0ABN1A294</accession>
<feature type="transmembrane region" description="Helical" evidence="1">
    <location>
        <begin position="12"/>
        <end position="37"/>
    </location>
</feature>
<keyword evidence="4" id="KW-1185">Reference proteome</keyword>
<comment type="caution">
    <text evidence="3">The sequence shown here is derived from an EMBL/GenBank/DDBJ whole genome shotgun (WGS) entry which is preliminary data.</text>
</comment>
<keyword evidence="1" id="KW-0812">Transmembrane</keyword>
<evidence type="ECO:0000313" key="3">
    <source>
        <dbReference type="EMBL" id="GAA0465719.1"/>
    </source>
</evidence>
<proteinExistence type="predicted"/>
<evidence type="ECO:0000256" key="1">
    <source>
        <dbReference type="SAM" id="Phobius"/>
    </source>
</evidence>
<protein>
    <recommendedName>
        <fullName evidence="2">Putative Flp pilus-assembly TadG-like N-terminal domain-containing protein</fullName>
    </recommendedName>
</protein>
<dbReference type="Pfam" id="PF13400">
    <property type="entry name" value="Tad"/>
    <property type="match status" value="1"/>
</dbReference>
<organism evidence="3 4">
    <name type="scientific">Alkalibacillus silvisoli</name>
    <dbReference type="NCBI Taxonomy" id="392823"/>
    <lineage>
        <taxon>Bacteria</taxon>
        <taxon>Bacillati</taxon>
        <taxon>Bacillota</taxon>
        <taxon>Bacilli</taxon>
        <taxon>Bacillales</taxon>
        <taxon>Bacillaceae</taxon>
        <taxon>Alkalibacillus</taxon>
    </lineage>
</organism>
<evidence type="ECO:0000313" key="4">
    <source>
        <dbReference type="Proteomes" id="UP001500740"/>
    </source>
</evidence>
<name>A0ABN1A294_9BACI</name>
<dbReference type="RefSeq" id="WP_343783600.1">
    <property type="nucleotide sequence ID" value="NZ_BAAACZ010000018.1"/>
</dbReference>